<dbReference type="Gene3D" id="3.90.1150.10">
    <property type="entry name" value="Aspartate Aminotransferase, domain 1"/>
    <property type="match status" value="1"/>
</dbReference>
<evidence type="ECO:0000256" key="6">
    <source>
        <dbReference type="RuleBase" id="RU000481"/>
    </source>
</evidence>
<dbReference type="PROSITE" id="PS00105">
    <property type="entry name" value="AA_TRANSFER_CLASS_1"/>
    <property type="match status" value="1"/>
</dbReference>
<evidence type="ECO:0000256" key="2">
    <source>
        <dbReference type="ARBA" id="ARBA00007441"/>
    </source>
</evidence>
<gene>
    <name evidence="8" type="ordered locus">YPA_3168</name>
</gene>
<dbReference type="KEGG" id="ypa:YPA_3168"/>
<dbReference type="GeneID" id="49784576"/>
<dbReference type="CDD" id="cd00609">
    <property type="entry name" value="AAT_like"/>
    <property type="match status" value="1"/>
</dbReference>
<evidence type="ECO:0000256" key="4">
    <source>
        <dbReference type="ARBA" id="ARBA00022679"/>
    </source>
</evidence>
<dbReference type="InterPro" id="IPR004838">
    <property type="entry name" value="NHTrfase_class1_PyrdxlP-BS"/>
</dbReference>
<comment type="cofactor">
    <cofactor evidence="1 6">
        <name>pyridoxal 5'-phosphate</name>
        <dbReference type="ChEBI" id="CHEBI:597326"/>
    </cofactor>
</comment>
<name>A0A0E1NQA4_YERPA</name>
<dbReference type="SMR" id="A0A0E1NQA4"/>
<dbReference type="InterPro" id="IPR050596">
    <property type="entry name" value="AspAT/PAT-like"/>
</dbReference>
<feature type="domain" description="Aminotransferase class I/classII large" evidence="7">
    <location>
        <begin position="56"/>
        <end position="394"/>
    </location>
</feature>
<dbReference type="EC" id="2.6.1.-" evidence="6"/>
<dbReference type="GO" id="GO:0006520">
    <property type="term" value="P:amino acid metabolic process"/>
    <property type="evidence" value="ECO:0007669"/>
    <property type="project" value="InterPro"/>
</dbReference>
<reference evidence="8 9" key="1">
    <citation type="journal article" date="2006" name="J. Bacteriol.">
        <title>Complete genome sequence of Yersinia pestis strains Antiqua and Nepal516: evidence of gene reduction in an emerging pathogen.</title>
        <authorList>
            <person name="Chain P.S."/>
            <person name="Hu P."/>
            <person name="Malfatti S.A."/>
            <person name="Radnedge L."/>
            <person name="Larimer F."/>
            <person name="Vergez L.M."/>
            <person name="Worsham P."/>
            <person name="Chu M.C."/>
            <person name="Andersen G.L."/>
        </authorList>
    </citation>
    <scope>NUCLEOTIDE SEQUENCE [LARGE SCALE GENOMIC DNA]</scope>
    <source>
        <strain evidence="8 9">Antiqua</strain>
    </source>
</reference>
<dbReference type="PRINTS" id="PR00753">
    <property type="entry name" value="ACCSYNTHASE"/>
</dbReference>
<dbReference type="PATRIC" id="fig|360102.15.peg.1881"/>
<dbReference type="HOGENOM" id="CLU_017584_4_3_6"/>
<evidence type="ECO:0000256" key="3">
    <source>
        <dbReference type="ARBA" id="ARBA00022576"/>
    </source>
</evidence>
<sequence length="410" mass="45352">MNTIRRKMRPEFQGLQGGLFSSVKKADVGTAVLDLMANGVDMLCWADPFFPDPVLPEHISQAVIKSMENGSASHYTMPIGNPELKEKIALKLQRYNNLTVEAQRNILITPGSDSGLLFAMMPFINNDDEVLIHSPSYPSNFLNVELLGGKPISVELKAENNFQIDIKDFENKITEKTKMVILTNPNNPTGTVLRRESLQAIADFIIAHDLILVVDQAFEDAIFDEIEFISIASLPGMWERTVSVFSFSKGMGLSGFRVGYLVADAQIVDVLFGCTVNVVGATNTSSQAGMIAALDEPSFMGEYTQIFERRRKVVFEMMNAIPGVCMVMPESGFLSWIDISKLGTSTFICDYLLQHAHVMVNSGVPYGQGGEGYIRLVHGCYKDDEKLYAVLTRIQQALMQLAKEKGICHG</sequence>
<dbReference type="AlphaFoldDB" id="A0A0E1NQA4"/>
<keyword evidence="3 6" id="KW-0032">Aminotransferase</keyword>
<comment type="similarity">
    <text evidence="2 6">Belongs to the class-I pyridoxal-phosphate-dependent aminotransferase family.</text>
</comment>
<dbReference type="EMBL" id="CP000308">
    <property type="protein sequence ID" value="ABG15130.1"/>
    <property type="molecule type" value="Genomic_DNA"/>
</dbReference>
<dbReference type="Pfam" id="PF00155">
    <property type="entry name" value="Aminotran_1_2"/>
    <property type="match status" value="1"/>
</dbReference>
<dbReference type="InterPro" id="IPR015422">
    <property type="entry name" value="PyrdxlP-dep_Trfase_small"/>
</dbReference>
<keyword evidence="5" id="KW-0663">Pyridoxal phosphate</keyword>
<dbReference type="GO" id="GO:0030170">
    <property type="term" value="F:pyridoxal phosphate binding"/>
    <property type="evidence" value="ECO:0007669"/>
    <property type="project" value="InterPro"/>
</dbReference>
<evidence type="ECO:0000313" key="8">
    <source>
        <dbReference type="EMBL" id="ABG15130.1"/>
    </source>
</evidence>
<dbReference type="PANTHER" id="PTHR46383:SF1">
    <property type="entry name" value="ASPARTATE AMINOTRANSFERASE"/>
    <property type="match status" value="1"/>
</dbReference>
<evidence type="ECO:0000313" key="9">
    <source>
        <dbReference type="Proteomes" id="UP000001971"/>
    </source>
</evidence>
<evidence type="ECO:0000256" key="1">
    <source>
        <dbReference type="ARBA" id="ARBA00001933"/>
    </source>
</evidence>
<organism evidence="8 9">
    <name type="scientific">Yersinia pestis bv. Antiqua (strain Antiqua)</name>
    <dbReference type="NCBI Taxonomy" id="360102"/>
    <lineage>
        <taxon>Bacteria</taxon>
        <taxon>Pseudomonadati</taxon>
        <taxon>Pseudomonadota</taxon>
        <taxon>Gammaproteobacteria</taxon>
        <taxon>Enterobacterales</taxon>
        <taxon>Yersiniaceae</taxon>
        <taxon>Yersinia</taxon>
    </lineage>
</organism>
<dbReference type="SUPFAM" id="SSF53383">
    <property type="entry name" value="PLP-dependent transferases"/>
    <property type="match status" value="1"/>
</dbReference>
<keyword evidence="4 6" id="KW-0808">Transferase</keyword>
<dbReference type="Proteomes" id="UP000001971">
    <property type="component" value="Chromosome"/>
</dbReference>
<accession>A0A0E1NQA4</accession>
<protein>
    <recommendedName>
        <fullName evidence="6">Aminotransferase</fullName>
        <ecNumber evidence="6">2.6.1.-</ecNumber>
    </recommendedName>
</protein>
<dbReference type="InterPro" id="IPR004839">
    <property type="entry name" value="Aminotransferase_I/II_large"/>
</dbReference>
<dbReference type="InterPro" id="IPR015421">
    <property type="entry name" value="PyrdxlP-dep_Trfase_major"/>
</dbReference>
<evidence type="ECO:0000256" key="5">
    <source>
        <dbReference type="ARBA" id="ARBA00022898"/>
    </source>
</evidence>
<dbReference type="RefSeq" id="WP_002210373.1">
    <property type="nucleotide sequence ID" value="NC_008150.1"/>
</dbReference>
<evidence type="ECO:0000259" key="7">
    <source>
        <dbReference type="Pfam" id="PF00155"/>
    </source>
</evidence>
<proteinExistence type="inferred from homology"/>
<dbReference type="PANTHER" id="PTHR46383">
    <property type="entry name" value="ASPARTATE AMINOTRANSFERASE"/>
    <property type="match status" value="1"/>
</dbReference>
<dbReference type="Gene3D" id="3.40.640.10">
    <property type="entry name" value="Type I PLP-dependent aspartate aminotransferase-like (Major domain)"/>
    <property type="match status" value="1"/>
</dbReference>
<dbReference type="GO" id="GO:0008483">
    <property type="term" value="F:transaminase activity"/>
    <property type="evidence" value="ECO:0007669"/>
    <property type="project" value="UniProtKB-KW"/>
</dbReference>
<dbReference type="InterPro" id="IPR015424">
    <property type="entry name" value="PyrdxlP-dep_Trfase"/>
</dbReference>